<organism evidence="6 7">
    <name type="scientific">Pyricularia oryzae</name>
    <name type="common">Rice blast fungus</name>
    <name type="synonym">Magnaporthe oryzae</name>
    <dbReference type="NCBI Taxonomy" id="318829"/>
    <lineage>
        <taxon>Eukaryota</taxon>
        <taxon>Fungi</taxon>
        <taxon>Dikarya</taxon>
        <taxon>Ascomycota</taxon>
        <taxon>Pezizomycotina</taxon>
        <taxon>Sordariomycetes</taxon>
        <taxon>Sordariomycetidae</taxon>
        <taxon>Magnaporthales</taxon>
        <taxon>Pyriculariaceae</taxon>
        <taxon>Pyricularia</taxon>
    </lineage>
</organism>
<name>A0A4P7NT85_PYROR</name>
<comment type="subcellular location">
    <subcellularLocation>
        <location evidence="5">Nucleus</location>
    </subcellularLocation>
</comment>
<reference evidence="6 7" key="1">
    <citation type="journal article" date="2019" name="Mol. Biol. Evol.">
        <title>Blast fungal genomes show frequent chromosomal changes, gene gains and losses, and effector gene turnover.</title>
        <authorList>
            <person name="Gomez Luciano L.B."/>
            <person name="Jason Tsai I."/>
            <person name="Chuma I."/>
            <person name="Tosa Y."/>
            <person name="Chen Y.H."/>
            <person name="Li J.Y."/>
            <person name="Li M.Y."/>
            <person name="Jade Lu M.Y."/>
            <person name="Nakayashiki H."/>
            <person name="Li W.H."/>
        </authorList>
    </citation>
    <scope>NUCLEOTIDE SEQUENCE [LARGE SCALE GENOMIC DNA]</scope>
    <source>
        <strain evidence="6">MZ5-1-6</strain>
    </source>
</reference>
<dbReference type="Pfam" id="PF04769">
    <property type="entry name" value="MATalpha_HMGbox"/>
    <property type="match status" value="1"/>
</dbReference>
<dbReference type="GO" id="GO:0005634">
    <property type="term" value="C:nucleus"/>
    <property type="evidence" value="ECO:0007669"/>
    <property type="project" value="UniProtKB-SubCell"/>
</dbReference>
<comment type="similarity">
    <text evidence="5">Belongs to the MATALPHA1 family.</text>
</comment>
<keyword evidence="1 5" id="KW-0805">Transcription regulation</keyword>
<evidence type="ECO:0000256" key="3">
    <source>
        <dbReference type="ARBA" id="ARBA00023163"/>
    </source>
</evidence>
<dbReference type="AlphaFoldDB" id="A0A4P7NT85"/>
<dbReference type="GO" id="GO:0008301">
    <property type="term" value="F:DNA binding, bending"/>
    <property type="evidence" value="ECO:0007669"/>
    <property type="project" value="InterPro"/>
</dbReference>
<proteinExistence type="inferred from homology"/>
<evidence type="ECO:0000256" key="1">
    <source>
        <dbReference type="ARBA" id="ARBA00023015"/>
    </source>
</evidence>
<evidence type="ECO:0000256" key="4">
    <source>
        <dbReference type="ARBA" id="ARBA00023242"/>
    </source>
</evidence>
<evidence type="ECO:0000313" key="6">
    <source>
        <dbReference type="EMBL" id="QBZ65724.1"/>
    </source>
</evidence>
<evidence type="ECO:0000256" key="2">
    <source>
        <dbReference type="ARBA" id="ARBA00023125"/>
    </source>
</evidence>
<protein>
    <submittedName>
        <fullName evidence="6">Uncharacterized protein</fullName>
    </submittedName>
</protein>
<keyword evidence="3 5" id="KW-0804">Transcription</keyword>
<sequence>MAPPSSASNGDKIRQMIASLSPDDIARLIPQETLTSLLRANDEKERLRELPVSPRAVAAASKNKKKVNGFMAFRSYYAGIFQDRPQKERSPFITLLWQKETLKSRWTLMANVFSRIRDFAGTTRGRMAMSGFLRVACPLLGITKPCDYLRRYNWELEFVADASAPYDAAMKYEISQSQIPHIVDEFEVPTTEIELLRACVQGGFPFENSAQLLRDMEDSSVTVMTRTAPIMAPSHASQASHGQHNHHFINTLINDPDAAISALLPQDEDIGSLMVDMNIIHSLETDSSTTSSARNSVSPLEQHLFFHEDVSIDPSTMVSFPGEGHGHPETQYSYPNPTLGLW</sequence>
<evidence type="ECO:0000256" key="5">
    <source>
        <dbReference type="RuleBase" id="RU003516"/>
    </source>
</evidence>
<accession>A0A4P7NT85</accession>
<dbReference type="InterPro" id="IPR006856">
    <property type="entry name" value="MATalpha_HMGbox"/>
</dbReference>
<keyword evidence="4 5" id="KW-0539">Nucleus</keyword>
<dbReference type="Proteomes" id="UP000294847">
    <property type="component" value="Chromosome 7"/>
</dbReference>
<dbReference type="GO" id="GO:0045895">
    <property type="term" value="P:positive regulation of mating-type specific transcription, DNA-templated"/>
    <property type="evidence" value="ECO:0007669"/>
    <property type="project" value="InterPro"/>
</dbReference>
<dbReference type="PROSITE" id="PS51325">
    <property type="entry name" value="ALPHA_BOX"/>
    <property type="match status" value="1"/>
</dbReference>
<gene>
    <name evidence="6" type="ORF">PoMZ_12687</name>
</gene>
<dbReference type="EMBL" id="CP034210">
    <property type="protein sequence ID" value="QBZ65724.1"/>
    <property type="molecule type" value="Genomic_DNA"/>
</dbReference>
<keyword evidence="2 5" id="KW-0238">DNA-binding</keyword>
<evidence type="ECO:0000313" key="7">
    <source>
        <dbReference type="Proteomes" id="UP000294847"/>
    </source>
</evidence>